<dbReference type="InterPro" id="IPR020900">
    <property type="entry name" value="Arg_repress_DNA-bd"/>
</dbReference>
<evidence type="ECO:0000259" key="1">
    <source>
        <dbReference type="Pfam" id="PF01316"/>
    </source>
</evidence>
<dbReference type="Gene3D" id="1.10.10.10">
    <property type="entry name" value="Winged helix-like DNA-binding domain superfamily/Winged helix DNA-binding domain"/>
    <property type="match status" value="1"/>
</dbReference>
<evidence type="ECO:0000313" key="2">
    <source>
        <dbReference type="EMBL" id="MBE4907880.1"/>
    </source>
</evidence>
<dbReference type="Pfam" id="PF01316">
    <property type="entry name" value="Arg_repressor"/>
    <property type="match status" value="1"/>
</dbReference>
<name>A0ABR9QHB5_9BACI</name>
<sequence>MDLKKVEVKLERQQAIEELIQLEEIRNGIELMDKLKEKYGIEASQVTISRDIREMELVKDKSKGYLILKRNAIKKELLVEIKKLLQNKELYWFNDDYESILLKAKDPLFAPIIGNKFEKAFSMGEKIVVAFVNNSGAIWIVSPTKTKEEIISFLDKIDID</sequence>
<reference evidence="2 3" key="1">
    <citation type="submission" date="2020-10" db="EMBL/GenBank/DDBJ databases">
        <title>Bacillus sp. HD4P25, an endophyte from a halophyte.</title>
        <authorList>
            <person name="Sun J.-Q."/>
        </authorList>
    </citation>
    <scope>NUCLEOTIDE SEQUENCE [LARGE SCALE GENOMIC DNA]</scope>
    <source>
        <strain evidence="2 3">YIM 93174</strain>
    </source>
</reference>
<dbReference type="InterPro" id="IPR036390">
    <property type="entry name" value="WH_DNA-bd_sf"/>
</dbReference>
<organism evidence="2 3">
    <name type="scientific">Litchfieldia luteola</name>
    <dbReference type="NCBI Taxonomy" id="682179"/>
    <lineage>
        <taxon>Bacteria</taxon>
        <taxon>Bacillati</taxon>
        <taxon>Bacillota</taxon>
        <taxon>Bacilli</taxon>
        <taxon>Bacillales</taxon>
        <taxon>Bacillaceae</taxon>
        <taxon>Litchfieldia</taxon>
    </lineage>
</organism>
<accession>A0ABR9QHB5</accession>
<feature type="domain" description="Arginine repressor DNA-binding" evidence="1">
    <location>
        <begin position="9"/>
        <end position="63"/>
    </location>
</feature>
<comment type="caution">
    <text evidence="2">The sequence shown here is derived from an EMBL/GenBank/DDBJ whole genome shotgun (WGS) entry which is preliminary data.</text>
</comment>
<dbReference type="RefSeq" id="WP_193535354.1">
    <property type="nucleotide sequence ID" value="NZ_JADCLJ010000018.1"/>
</dbReference>
<proteinExistence type="predicted"/>
<protein>
    <recommendedName>
        <fullName evidence="1">Arginine repressor DNA-binding domain-containing protein</fullName>
    </recommendedName>
</protein>
<evidence type="ECO:0000313" key="3">
    <source>
        <dbReference type="Proteomes" id="UP001516662"/>
    </source>
</evidence>
<keyword evidence="3" id="KW-1185">Reference proteome</keyword>
<gene>
    <name evidence="2" type="ORF">IMZ08_07410</name>
</gene>
<dbReference type="Proteomes" id="UP001516662">
    <property type="component" value="Unassembled WGS sequence"/>
</dbReference>
<dbReference type="InterPro" id="IPR036388">
    <property type="entry name" value="WH-like_DNA-bd_sf"/>
</dbReference>
<dbReference type="EMBL" id="JADCLJ010000018">
    <property type="protein sequence ID" value="MBE4907880.1"/>
    <property type="molecule type" value="Genomic_DNA"/>
</dbReference>
<dbReference type="SUPFAM" id="SSF46785">
    <property type="entry name" value="Winged helix' DNA-binding domain"/>
    <property type="match status" value="1"/>
</dbReference>